<protein>
    <submittedName>
        <fullName evidence="2">DgyrCDS9318</fullName>
    </submittedName>
</protein>
<dbReference type="EMBL" id="CAJFCJ010000013">
    <property type="protein sequence ID" value="CAD5120758.1"/>
    <property type="molecule type" value="Genomic_DNA"/>
</dbReference>
<evidence type="ECO:0000313" key="3">
    <source>
        <dbReference type="Proteomes" id="UP000549394"/>
    </source>
</evidence>
<feature type="region of interest" description="Disordered" evidence="1">
    <location>
        <begin position="210"/>
        <end position="233"/>
    </location>
</feature>
<dbReference type="GO" id="GO:0005737">
    <property type="term" value="C:cytoplasm"/>
    <property type="evidence" value="ECO:0007669"/>
    <property type="project" value="TreeGrafter"/>
</dbReference>
<dbReference type="InterPro" id="IPR026682">
    <property type="entry name" value="AKT1S1"/>
</dbReference>
<organism evidence="2 3">
    <name type="scientific">Dimorphilus gyrociliatus</name>
    <dbReference type="NCBI Taxonomy" id="2664684"/>
    <lineage>
        <taxon>Eukaryota</taxon>
        <taxon>Metazoa</taxon>
        <taxon>Spiralia</taxon>
        <taxon>Lophotrochozoa</taxon>
        <taxon>Annelida</taxon>
        <taxon>Polychaeta</taxon>
        <taxon>Polychaeta incertae sedis</taxon>
        <taxon>Dinophilidae</taxon>
        <taxon>Dimorphilus</taxon>
    </lineage>
</organism>
<reference evidence="2 3" key="1">
    <citation type="submission" date="2020-08" db="EMBL/GenBank/DDBJ databases">
        <authorList>
            <person name="Hejnol A."/>
        </authorList>
    </citation>
    <scope>NUCLEOTIDE SEQUENCE [LARGE SCALE GENOMIC DNA]</scope>
</reference>
<evidence type="ECO:0000313" key="2">
    <source>
        <dbReference type="EMBL" id="CAD5120758.1"/>
    </source>
</evidence>
<keyword evidence="3" id="KW-1185">Reference proteome</keyword>
<proteinExistence type="predicted"/>
<dbReference type="AlphaFoldDB" id="A0A7I8VWN5"/>
<evidence type="ECO:0000256" key="1">
    <source>
        <dbReference type="SAM" id="MobiDB-lite"/>
    </source>
</evidence>
<feature type="region of interest" description="Disordered" evidence="1">
    <location>
        <begin position="344"/>
        <end position="370"/>
    </location>
</feature>
<dbReference type="Proteomes" id="UP000549394">
    <property type="component" value="Unassembled WGS sequence"/>
</dbReference>
<gene>
    <name evidence="2" type="ORF">DGYR_LOCUS8803</name>
</gene>
<name>A0A7I8VWN5_9ANNE</name>
<comment type="caution">
    <text evidence="2">The sequence shown here is derived from an EMBL/GenBank/DDBJ whole genome shotgun (WGS) entry which is preliminary data.</text>
</comment>
<accession>A0A7I8VWN5</accession>
<dbReference type="PANTHER" id="PTHR21844:SF2">
    <property type="entry name" value="PROLINE-RICH AKT1 SUBSTRATE 1"/>
    <property type="match status" value="1"/>
</dbReference>
<sequence length="370" mass="42614">MEKYHCPCWNVCLRVKKHSSKELPDDLPANDSFFSLQLVDVHLPAADVSWKYESLVEISAVQDWIIRRCANCNTYLYAEEIASDMSTFLMNANLKKNENEEEIEKSINYSPVYKIVIDSRNIKLPPSNVFQFDAESSITNKYIEENMELYQEYLKKEKIKMEERIRQYQEEEKNRFEVLVAKAHKDKCALNRLVLSLSKNENAASDTESIAKAAEKKSSPAVIKKRSKGPDDDFFDIEMEEEEGNQSLDDLDDETDYKTEVFNAERSGGDFDKRDRWNIKQEAVGESYSTAAINISSLSDNKRLERTRSCLDDDDDAIPVDIARSMKELSLSLHKNYDSYVFGERPKSKRANASEIASSMVANRKDSEDF</sequence>
<dbReference type="GO" id="GO:0032007">
    <property type="term" value="P:negative regulation of TOR signaling"/>
    <property type="evidence" value="ECO:0007669"/>
    <property type="project" value="InterPro"/>
</dbReference>
<dbReference type="GO" id="GO:0048011">
    <property type="term" value="P:neurotrophin TRK receptor signaling pathway"/>
    <property type="evidence" value="ECO:0007669"/>
    <property type="project" value="InterPro"/>
</dbReference>
<dbReference type="PANTHER" id="PTHR21844">
    <property type="entry name" value="AKT1 SUBSTRATE 1 PROTEIN"/>
    <property type="match status" value="1"/>
</dbReference>